<gene>
    <name evidence="2" type="ORF">HNQ51_002761</name>
</gene>
<evidence type="ECO:0000313" key="2">
    <source>
        <dbReference type="EMBL" id="MBB5205442.1"/>
    </source>
</evidence>
<name>A0A840S756_9BURK</name>
<feature type="region of interest" description="Disordered" evidence="1">
    <location>
        <begin position="1"/>
        <end position="21"/>
    </location>
</feature>
<evidence type="ECO:0000256" key="1">
    <source>
        <dbReference type="SAM" id="MobiDB-lite"/>
    </source>
</evidence>
<evidence type="ECO:0000313" key="3">
    <source>
        <dbReference type="Proteomes" id="UP000554837"/>
    </source>
</evidence>
<comment type="caution">
    <text evidence="2">The sequence shown here is derived from an EMBL/GenBank/DDBJ whole genome shotgun (WGS) entry which is preliminary data.</text>
</comment>
<sequence>MRAQLPGFEINRVDTSGDGSQPRRVEVLRLGL</sequence>
<accession>A0A840S756</accession>
<keyword evidence="3" id="KW-1185">Reference proteome</keyword>
<organism evidence="2 3">
    <name type="scientific">Inhella inkyongensis</name>
    <dbReference type="NCBI Taxonomy" id="392593"/>
    <lineage>
        <taxon>Bacteria</taxon>
        <taxon>Pseudomonadati</taxon>
        <taxon>Pseudomonadota</taxon>
        <taxon>Betaproteobacteria</taxon>
        <taxon>Burkholderiales</taxon>
        <taxon>Sphaerotilaceae</taxon>
        <taxon>Inhella</taxon>
    </lineage>
</organism>
<dbReference type="Proteomes" id="UP000554837">
    <property type="component" value="Unassembled WGS sequence"/>
</dbReference>
<dbReference type="EMBL" id="JACHHO010000004">
    <property type="protein sequence ID" value="MBB5205442.1"/>
    <property type="molecule type" value="Genomic_DNA"/>
</dbReference>
<protein>
    <submittedName>
        <fullName evidence="2">Uncharacterized protein</fullName>
    </submittedName>
</protein>
<dbReference type="AlphaFoldDB" id="A0A840S756"/>
<reference evidence="2 3" key="1">
    <citation type="submission" date="2020-08" db="EMBL/GenBank/DDBJ databases">
        <title>Genomic Encyclopedia of Type Strains, Phase IV (KMG-IV): sequencing the most valuable type-strain genomes for metagenomic binning, comparative biology and taxonomic classification.</title>
        <authorList>
            <person name="Goeker M."/>
        </authorList>
    </citation>
    <scope>NUCLEOTIDE SEQUENCE [LARGE SCALE GENOMIC DNA]</scope>
    <source>
        <strain evidence="2 3">DSM 23958</strain>
    </source>
</reference>
<proteinExistence type="predicted"/>